<dbReference type="EMBL" id="MRCA01000005">
    <property type="protein sequence ID" value="OKH14057.1"/>
    <property type="molecule type" value="Genomic_DNA"/>
</dbReference>
<evidence type="ECO:0000256" key="3">
    <source>
        <dbReference type="ARBA" id="ARBA00022801"/>
    </source>
</evidence>
<dbReference type="AlphaFoldDB" id="A0A1U7GZY0"/>
<dbReference type="RefSeq" id="WP_073555867.1">
    <property type="nucleotide sequence ID" value="NZ_MRCA01000005.1"/>
</dbReference>
<evidence type="ECO:0000313" key="7">
    <source>
        <dbReference type="Proteomes" id="UP000186391"/>
    </source>
</evidence>
<dbReference type="GO" id="GO:0006508">
    <property type="term" value="P:proteolysis"/>
    <property type="evidence" value="ECO:0007669"/>
    <property type="project" value="UniProtKB-KW"/>
</dbReference>
<organism evidence="6 7">
    <name type="scientific">Fischerella major NIES-592</name>
    <dbReference type="NCBI Taxonomy" id="210994"/>
    <lineage>
        <taxon>Bacteria</taxon>
        <taxon>Bacillati</taxon>
        <taxon>Cyanobacteriota</taxon>
        <taxon>Cyanophyceae</taxon>
        <taxon>Nostocales</taxon>
        <taxon>Hapalosiphonaceae</taxon>
        <taxon>Fischerella</taxon>
    </lineage>
</organism>
<dbReference type="Pfam" id="PF13365">
    <property type="entry name" value="Trypsin_2"/>
    <property type="match status" value="1"/>
</dbReference>
<feature type="region of interest" description="Disordered" evidence="4">
    <location>
        <begin position="1"/>
        <end position="25"/>
    </location>
</feature>
<keyword evidence="2 6" id="KW-0645">Protease</keyword>
<dbReference type="InterPro" id="IPR036034">
    <property type="entry name" value="PDZ_sf"/>
</dbReference>
<dbReference type="Gene3D" id="2.40.10.10">
    <property type="entry name" value="Trypsin-like serine proteases"/>
    <property type="match status" value="2"/>
</dbReference>
<evidence type="ECO:0000256" key="2">
    <source>
        <dbReference type="ARBA" id="ARBA00022670"/>
    </source>
</evidence>
<dbReference type="PANTHER" id="PTHR22939:SF129">
    <property type="entry name" value="SERINE PROTEASE HTRA2, MITOCHONDRIAL"/>
    <property type="match status" value="1"/>
</dbReference>
<dbReference type="PRINTS" id="PR00834">
    <property type="entry name" value="PROTEASES2C"/>
</dbReference>
<keyword evidence="7" id="KW-1185">Reference proteome</keyword>
<comment type="similarity">
    <text evidence="1">Belongs to the peptidase S1C family.</text>
</comment>
<reference evidence="6 7" key="1">
    <citation type="submission" date="2016-11" db="EMBL/GenBank/DDBJ databases">
        <title>Draft Genome Sequences of Nine Cyanobacterial Strains from Diverse Habitats.</title>
        <authorList>
            <person name="Zhu T."/>
            <person name="Hou S."/>
            <person name="Lu X."/>
            <person name="Hess W.R."/>
        </authorList>
    </citation>
    <scope>NUCLEOTIDE SEQUENCE [LARGE SCALE GENOMIC DNA]</scope>
    <source>
        <strain evidence="6 7">NIES-592</strain>
    </source>
</reference>
<dbReference type="SUPFAM" id="SSF50156">
    <property type="entry name" value="PDZ domain-like"/>
    <property type="match status" value="1"/>
</dbReference>
<dbReference type="SMART" id="SM00228">
    <property type="entry name" value="PDZ"/>
    <property type="match status" value="1"/>
</dbReference>
<dbReference type="PANTHER" id="PTHR22939">
    <property type="entry name" value="SERINE PROTEASE FAMILY S1C HTRA-RELATED"/>
    <property type="match status" value="1"/>
</dbReference>
<dbReference type="SUPFAM" id="SSF50494">
    <property type="entry name" value="Trypsin-like serine proteases"/>
    <property type="match status" value="1"/>
</dbReference>
<gene>
    <name evidence="6" type="ORF">NIES592_12145</name>
</gene>
<feature type="domain" description="PDZ" evidence="5">
    <location>
        <begin position="335"/>
        <end position="414"/>
    </location>
</feature>
<evidence type="ECO:0000259" key="5">
    <source>
        <dbReference type="PROSITE" id="PS50106"/>
    </source>
</evidence>
<dbReference type="PROSITE" id="PS50106">
    <property type="entry name" value="PDZ"/>
    <property type="match status" value="1"/>
</dbReference>
<dbReference type="NCBIfam" id="NF041521">
    <property type="entry name" value="HhoA_HhoB_HtrA"/>
    <property type="match status" value="1"/>
</dbReference>
<sequence>MKKPDNDLQTRNINTSGLGNGEIGRRGEIFLPTTSSQDTPSRQRSVISILSMLLGGVTIVSLGGCSLPINMPGNQTPNSQAQNPTSAPAPAAPPILQSSGDPNFVVNVVQKVGPAVVRIDSARTITSPPDEFGDPFFRRFFSNEPQPRQRVERGSGSGFIISANGQILTNSHVVNGADTVTVRLKDGRTFDGRVIGEDPVTDVAVITINAQNLPTIALGNSDVVQPGEAVIAIGNPLGLDNTVTSGIISATGRSGSAIGASDKRVDYIQTDAAINPGNSGGPLLNVRGEVIAMNTAIIRGAQGLGFAIPINTAQRIAQELIAKGKVDHPYLGIQMATLTPEIRERISKLGINLATDKGVLLIAVIARSPAANAGLREGDVIVSINNQPVTDVEQVQKLVENSRIGIPLQIQVQRDGQNLQVAVRPAPLPVQRES</sequence>
<dbReference type="OrthoDB" id="9807133at2"/>
<dbReference type="InterPro" id="IPR048172">
    <property type="entry name" value="HhoA_HhoB_HtrA-like"/>
</dbReference>
<evidence type="ECO:0000256" key="4">
    <source>
        <dbReference type="SAM" id="MobiDB-lite"/>
    </source>
</evidence>
<feature type="compositionally biased region" description="Polar residues" evidence="4">
    <location>
        <begin position="72"/>
        <end position="86"/>
    </location>
</feature>
<dbReference type="Pfam" id="PF13180">
    <property type="entry name" value="PDZ_2"/>
    <property type="match status" value="1"/>
</dbReference>
<dbReference type="InterPro" id="IPR009003">
    <property type="entry name" value="Peptidase_S1_PA"/>
</dbReference>
<dbReference type="GO" id="GO:0004252">
    <property type="term" value="F:serine-type endopeptidase activity"/>
    <property type="evidence" value="ECO:0007669"/>
    <property type="project" value="InterPro"/>
</dbReference>
<dbReference type="Gene3D" id="2.30.42.10">
    <property type="match status" value="1"/>
</dbReference>
<protein>
    <submittedName>
        <fullName evidence="6">Serine protease</fullName>
    </submittedName>
</protein>
<dbReference type="Proteomes" id="UP000186391">
    <property type="component" value="Unassembled WGS sequence"/>
</dbReference>
<proteinExistence type="inferred from homology"/>
<evidence type="ECO:0000256" key="1">
    <source>
        <dbReference type="ARBA" id="ARBA00010541"/>
    </source>
</evidence>
<evidence type="ECO:0000313" key="6">
    <source>
        <dbReference type="EMBL" id="OKH14057.1"/>
    </source>
</evidence>
<comment type="caution">
    <text evidence="6">The sequence shown here is derived from an EMBL/GenBank/DDBJ whole genome shotgun (WGS) entry which is preliminary data.</text>
</comment>
<feature type="region of interest" description="Disordered" evidence="4">
    <location>
        <begin position="71"/>
        <end position="98"/>
    </location>
</feature>
<dbReference type="InterPro" id="IPR001940">
    <property type="entry name" value="Peptidase_S1C"/>
</dbReference>
<dbReference type="InterPro" id="IPR001478">
    <property type="entry name" value="PDZ"/>
</dbReference>
<name>A0A1U7GZY0_9CYAN</name>
<dbReference type="InterPro" id="IPR043504">
    <property type="entry name" value="Peptidase_S1_PA_chymotrypsin"/>
</dbReference>
<keyword evidence="3" id="KW-0378">Hydrolase</keyword>
<accession>A0A1U7GZY0</accession>